<proteinExistence type="predicted"/>
<feature type="compositionally biased region" description="Low complexity" evidence="1">
    <location>
        <begin position="33"/>
        <end position="61"/>
    </location>
</feature>
<accession>T1F358</accession>
<protein>
    <submittedName>
        <fullName evidence="2 3">Uncharacterized protein</fullName>
    </submittedName>
</protein>
<dbReference type="EMBL" id="AMQM01003582">
    <property type="status" value="NOT_ANNOTATED_CDS"/>
    <property type="molecule type" value="Genomic_DNA"/>
</dbReference>
<dbReference type="HOGENOM" id="CLU_1724286_0_0_1"/>
<dbReference type="RefSeq" id="XP_009014593.1">
    <property type="nucleotide sequence ID" value="XM_009016345.1"/>
</dbReference>
<dbReference type="AlphaFoldDB" id="T1F358"/>
<reference evidence="3" key="3">
    <citation type="submission" date="2015-06" db="UniProtKB">
        <authorList>
            <consortium name="EnsemblMetazoa"/>
        </authorList>
    </citation>
    <scope>IDENTIFICATION</scope>
</reference>
<evidence type="ECO:0000256" key="1">
    <source>
        <dbReference type="SAM" id="MobiDB-lite"/>
    </source>
</evidence>
<organism evidence="3 4">
    <name type="scientific">Helobdella robusta</name>
    <name type="common">Californian leech</name>
    <dbReference type="NCBI Taxonomy" id="6412"/>
    <lineage>
        <taxon>Eukaryota</taxon>
        <taxon>Metazoa</taxon>
        <taxon>Spiralia</taxon>
        <taxon>Lophotrochozoa</taxon>
        <taxon>Annelida</taxon>
        <taxon>Clitellata</taxon>
        <taxon>Hirudinea</taxon>
        <taxon>Rhynchobdellida</taxon>
        <taxon>Glossiphoniidae</taxon>
        <taxon>Helobdella</taxon>
    </lineage>
</organism>
<dbReference type="GeneID" id="20203257"/>
<dbReference type="CTD" id="20203257"/>
<dbReference type="EMBL" id="KB096222">
    <property type="protein sequence ID" value="ESO07215.1"/>
    <property type="molecule type" value="Genomic_DNA"/>
</dbReference>
<keyword evidence="4" id="KW-1185">Reference proteome</keyword>
<name>T1F358_HELRO</name>
<evidence type="ECO:0000313" key="2">
    <source>
        <dbReference type="EMBL" id="ESO07215.1"/>
    </source>
</evidence>
<reference evidence="2 4" key="2">
    <citation type="journal article" date="2013" name="Nature">
        <title>Insights into bilaterian evolution from three spiralian genomes.</title>
        <authorList>
            <person name="Simakov O."/>
            <person name="Marletaz F."/>
            <person name="Cho S.J."/>
            <person name="Edsinger-Gonzales E."/>
            <person name="Havlak P."/>
            <person name="Hellsten U."/>
            <person name="Kuo D.H."/>
            <person name="Larsson T."/>
            <person name="Lv J."/>
            <person name="Arendt D."/>
            <person name="Savage R."/>
            <person name="Osoegawa K."/>
            <person name="de Jong P."/>
            <person name="Grimwood J."/>
            <person name="Chapman J.A."/>
            <person name="Shapiro H."/>
            <person name="Aerts A."/>
            <person name="Otillar R.P."/>
            <person name="Terry A.Y."/>
            <person name="Boore J.L."/>
            <person name="Grigoriev I.V."/>
            <person name="Lindberg D.R."/>
            <person name="Seaver E.C."/>
            <person name="Weisblat D.A."/>
            <person name="Putnam N.H."/>
            <person name="Rokhsar D.S."/>
        </authorList>
    </citation>
    <scope>NUCLEOTIDE SEQUENCE</scope>
</reference>
<dbReference type="EnsemblMetazoa" id="HelroT170526">
    <property type="protein sequence ID" value="HelroP170526"/>
    <property type="gene ID" value="HelroG170526"/>
</dbReference>
<dbReference type="EMBL" id="AMQM01003581">
    <property type="status" value="NOT_ANNOTATED_CDS"/>
    <property type="molecule type" value="Genomic_DNA"/>
</dbReference>
<dbReference type="KEGG" id="hro:HELRODRAFT_170526"/>
<gene>
    <name evidence="3" type="primary">20203257</name>
    <name evidence="2" type="ORF">HELRODRAFT_170526</name>
</gene>
<dbReference type="EMBL" id="AMQM01003583">
    <property type="status" value="NOT_ANNOTATED_CDS"/>
    <property type="molecule type" value="Genomic_DNA"/>
</dbReference>
<sequence>MFNCLTVFNSHVTVPWGVDELRFHLDNYFYESSSSSSSLPLVSSSASTDTTTTSTTTISSSNNNIKDKMLQQSANDDIGINSCDPLKSKVCQKTIEVMQSDCQELKYKKLMLEEQLNAKLQMLKDICLQEAKSSVESLFLNLSNDGLKIASK</sequence>
<dbReference type="Proteomes" id="UP000015101">
    <property type="component" value="Unassembled WGS sequence"/>
</dbReference>
<dbReference type="InParanoid" id="T1F358"/>
<reference evidence="4" key="1">
    <citation type="submission" date="2012-12" db="EMBL/GenBank/DDBJ databases">
        <authorList>
            <person name="Hellsten U."/>
            <person name="Grimwood J."/>
            <person name="Chapman J.A."/>
            <person name="Shapiro H."/>
            <person name="Aerts A."/>
            <person name="Otillar R.P."/>
            <person name="Terry A.Y."/>
            <person name="Boore J.L."/>
            <person name="Simakov O."/>
            <person name="Marletaz F."/>
            <person name="Cho S.-J."/>
            <person name="Edsinger-Gonzales E."/>
            <person name="Havlak P."/>
            <person name="Kuo D.-H."/>
            <person name="Larsson T."/>
            <person name="Lv J."/>
            <person name="Arendt D."/>
            <person name="Savage R."/>
            <person name="Osoegawa K."/>
            <person name="de Jong P."/>
            <person name="Lindberg D.R."/>
            <person name="Seaver E.C."/>
            <person name="Weisblat D.A."/>
            <person name="Putnam N.H."/>
            <person name="Grigoriev I.V."/>
            <person name="Rokhsar D.S."/>
        </authorList>
    </citation>
    <scope>NUCLEOTIDE SEQUENCE</scope>
</reference>
<feature type="region of interest" description="Disordered" evidence="1">
    <location>
        <begin position="33"/>
        <end position="66"/>
    </location>
</feature>
<evidence type="ECO:0000313" key="4">
    <source>
        <dbReference type="Proteomes" id="UP000015101"/>
    </source>
</evidence>
<evidence type="ECO:0000313" key="3">
    <source>
        <dbReference type="EnsemblMetazoa" id="HelroP170526"/>
    </source>
</evidence>